<keyword evidence="1" id="KW-0812">Transmembrane</keyword>
<dbReference type="EMBL" id="LAZR01000172">
    <property type="protein sequence ID" value="KKN84330.1"/>
    <property type="molecule type" value="Genomic_DNA"/>
</dbReference>
<proteinExistence type="predicted"/>
<accession>A0A0F9TTI6</accession>
<feature type="transmembrane region" description="Helical" evidence="1">
    <location>
        <begin position="49"/>
        <end position="71"/>
    </location>
</feature>
<keyword evidence="1" id="KW-0472">Membrane</keyword>
<name>A0A0F9TTI6_9ZZZZ</name>
<comment type="caution">
    <text evidence="2">The sequence shown here is derived from an EMBL/GenBank/DDBJ whole genome shotgun (WGS) entry which is preliminary data.</text>
</comment>
<sequence>MVEHKNPNLKNKAVFVDRDMVMGIPARVFVATVLLTFFTAFVFCKYLPLLLGIAASLVLSLLILLPVYLVHRDDPEAYMVWLRSLFTAARLTASRSTRRRVLMLTHRAGGDLHIQSIFSTQESHP</sequence>
<feature type="transmembrane region" description="Helical" evidence="1">
    <location>
        <begin position="20"/>
        <end position="42"/>
    </location>
</feature>
<protein>
    <submittedName>
        <fullName evidence="2">Uncharacterized protein</fullName>
    </submittedName>
</protein>
<organism evidence="2">
    <name type="scientific">marine sediment metagenome</name>
    <dbReference type="NCBI Taxonomy" id="412755"/>
    <lineage>
        <taxon>unclassified sequences</taxon>
        <taxon>metagenomes</taxon>
        <taxon>ecological metagenomes</taxon>
    </lineage>
</organism>
<evidence type="ECO:0000313" key="2">
    <source>
        <dbReference type="EMBL" id="KKN84330.1"/>
    </source>
</evidence>
<gene>
    <name evidence="2" type="ORF">LCGC14_0289920</name>
</gene>
<evidence type="ECO:0000256" key="1">
    <source>
        <dbReference type="SAM" id="Phobius"/>
    </source>
</evidence>
<dbReference type="AlphaFoldDB" id="A0A0F9TTI6"/>
<reference evidence="2" key="1">
    <citation type="journal article" date="2015" name="Nature">
        <title>Complex archaea that bridge the gap between prokaryotes and eukaryotes.</title>
        <authorList>
            <person name="Spang A."/>
            <person name="Saw J.H."/>
            <person name="Jorgensen S.L."/>
            <person name="Zaremba-Niedzwiedzka K."/>
            <person name="Martijn J."/>
            <person name="Lind A.E."/>
            <person name="van Eijk R."/>
            <person name="Schleper C."/>
            <person name="Guy L."/>
            <person name="Ettema T.J."/>
        </authorList>
    </citation>
    <scope>NUCLEOTIDE SEQUENCE</scope>
</reference>
<keyword evidence="1" id="KW-1133">Transmembrane helix</keyword>